<evidence type="ECO:0000256" key="2">
    <source>
        <dbReference type="ARBA" id="ARBA00022475"/>
    </source>
</evidence>
<accession>A0A8T2VKP2</accession>
<evidence type="ECO:0000259" key="17">
    <source>
        <dbReference type="PROSITE" id="PS51782"/>
    </source>
</evidence>
<feature type="signal peptide" evidence="15">
    <location>
        <begin position="1"/>
        <end position="24"/>
    </location>
</feature>
<dbReference type="SUPFAM" id="SSF54106">
    <property type="entry name" value="LysM domain"/>
    <property type="match status" value="1"/>
</dbReference>
<sequence length="597" mass="66363">MKALKQAVIVLLFLAVWMQSQVRAQTDCVSCDAWALYVLPPNQTLYTVQILFSLPNYTELQKFNNITNVMEMNPGTLLYVPFTCDCHTSGTTFSHSFSYSVSEGDQIQTIASMKYSNLTTAEAIQSASPNANSLLPGTVLQIPVNCSCGDSSVSKHYGMFGTYTAQPGDTLSSLSKKFDIQQEFIRQYNPTVSFDTLQPFTSILFIPTINSSGQYPPLIASQGEAGNHGASIGLIIGVVVGAVAFVFVFGLVLWHVWPKWTAKSYGHAATGCFTEEALLELETVPNKSIEYNNKTKDEFLRTDHCVQLTFAELADATDNFNISRKIGKGGFATVFYGKWKGKEVAVKRMELKETHGFFSELRILSNVHHANLVDLLGYCTEGHLFLVYEYMKMGTLNDHLRAGSNQLQWETRVKIALDAARGVEYMHEYTKPVYIHRDLKPSNILLDSNFHAKVGDFGLTRIVDPDGGGWTNTGTPLGTYGYMPPEYAQFGKVSVKTDVYAFGVILFQLISGRDALDGSSRQLSSLFKDITETADDELLKPLVDPKMDDVNPFQSVWQMVSLATRCTDKDDDLRPSMSEVVMQLMALEKMVVKNNQV</sequence>
<dbReference type="Gene3D" id="3.30.200.20">
    <property type="entry name" value="Phosphorylase Kinase, domain 1"/>
    <property type="match status" value="1"/>
</dbReference>
<dbReference type="InterPro" id="IPR001245">
    <property type="entry name" value="Ser-Thr/Tyr_kinase_cat_dom"/>
</dbReference>
<evidence type="ECO:0000313" key="18">
    <source>
        <dbReference type="EMBL" id="KAH7446135.1"/>
    </source>
</evidence>
<evidence type="ECO:0000256" key="9">
    <source>
        <dbReference type="ARBA" id="ARBA00022840"/>
    </source>
</evidence>
<dbReference type="PANTHER" id="PTHR46204:SF2">
    <property type="entry name" value="CHITIN ELICITOR RECEPTOR KINASE 1"/>
    <property type="match status" value="1"/>
</dbReference>
<evidence type="ECO:0000259" key="16">
    <source>
        <dbReference type="PROSITE" id="PS50011"/>
    </source>
</evidence>
<dbReference type="GO" id="GO:0045087">
    <property type="term" value="P:innate immune response"/>
    <property type="evidence" value="ECO:0007669"/>
    <property type="project" value="InterPro"/>
</dbReference>
<dbReference type="PROSITE" id="PS00108">
    <property type="entry name" value="PROTEIN_KINASE_ST"/>
    <property type="match status" value="1"/>
</dbReference>
<dbReference type="Pfam" id="PF23472">
    <property type="entry name" value="LysM2_CERK1_LYK3_4_5"/>
    <property type="match status" value="1"/>
</dbReference>
<evidence type="ECO:0000256" key="5">
    <source>
        <dbReference type="ARBA" id="ARBA00022692"/>
    </source>
</evidence>
<dbReference type="PANTHER" id="PTHR46204">
    <property type="entry name" value="CHITIN ELICITOR RECEPTOR KINASE 1-RELATED"/>
    <property type="match status" value="1"/>
</dbReference>
<dbReference type="GO" id="GO:0004674">
    <property type="term" value="F:protein serine/threonine kinase activity"/>
    <property type="evidence" value="ECO:0007669"/>
    <property type="project" value="UniProtKB-KW"/>
</dbReference>
<keyword evidence="11 14" id="KW-0472">Membrane</keyword>
<reference evidence="18" key="1">
    <citation type="submission" date="2021-08" db="EMBL/GenBank/DDBJ databases">
        <title>WGS assembly of Ceratopteris richardii.</title>
        <authorList>
            <person name="Marchant D.B."/>
            <person name="Chen G."/>
            <person name="Jenkins J."/>
            <person name="Shu S."/>
            <person name="Leebens-Mack J."/>
            <person name="Grimwood J."/>
            <person name="Schmutz J."/>
            <person name="Soltis P."/>
            <person name="Soltis D."/>
            <person name="Chen Z.-H."/>
        </authorList>
    </citation>
    <scope>NUCLEOTIDE SEQUENCE</scope>
    <source>
        <strain evidence="18">Whitten #5841</strain>
        <tissue evidence="18">Leaf</tissue>
    </source>
</reference>
<keyword evidence="7 13" id="KW-0547">Nucleotide-binding</keyword>
<dbReference type="InterPro" id="IPR018392">
    <property type="entry name" value="LysM"/>
</dbReference>
<evidence type="ECO:0000256" key="12">
    <source>
        <dbReference type="ARBA" id="ARBA00023157"/>
    </source>
</evidence>
<dbReference type="Pfam" id="PF01476">
    <property type="entry name" value="LysM"/>
    <property type="match status" value="1"/>
</dbReference>
<keyword evidence="4" id="KW-0808">Transferase</keyword>
<dbReference type="AlphaFoldDB" id="A0A8T2VKP2"/>
<feature type="transmembrane region" description="Helical" evidence="14">
    <location>
        <begin position="232"/>
        <end position="254"/>
    </location>
</feature>
<dbReference type="FunFam" id="1.10.510.10:FF:000468">
    <property type="entry name" value="PTI1-like tyrosine-protein kinase 3"/>
    <property type="match status" value="1"/>
</dbReference>
<dbReference type="SMART" id="SM00220">
    <property type="entry name" value="S_TKc"/>
    <property type="match status" value="1"/>
</dbReference>
<keyword evidence="6 15" id="KW-0732">Signal</keyword>
<dbReference type="SMART" id="SM00257">
    <property type="entry name" value="LysM"/>
    <property type="match status" value="2"/>
</dbReference>
<comment type="subcellular location">
    <subcellularLocation>
        <location evidence="1">Cell membrane</location>
        <topology evidence="1">Single-pass membrane protein</topology>
    </subcellularLocation>
</comment>
<protein>
    <submittedName>
        <fullName evidence="18">Uncharacterized protein</fullName>
    </submittedName>
</protein>
<dbReference type="InterPro" id="IPR000719">
    <property type="entry name" value="Prot_kinase_dom"/>
</dbReference>
<evidence type="ECO:0000256" key="4">
    <source>
        <dbReference type="ARBA" id="ARBA00022679"/>
    </source>
</evidence>
<keyword evidence="2" id="KW-1003">Cell membrane</keyword>
<keyword evidence="10 14" id="KW-1133">Transmembrane helix</keyword>
<dbReference type="InterPro" id="IPR036779">
    <property type="entry name" value="LysM_dom_sf"/>
</dbReference>
<dbReference type="PROSITE" id="PS50011">
    <property type="entry name" value="PROTEIN_KINASE_DOM"/>
    <property type="match status" value="1"/>
</dbReference>
<comment type="caution">
    <text evidence="18">The sequence shown here is derived from an EMBL/GenBank/DDBJ whole genome shotgun (WGS) entry which is preliminary data.</text>
</comment>
<feature type="binding site" evidence="13">
    <location>
        <position position="347"/>
    </location>
    <ligand>
        <name>ATP</name>
        <dbReference type="ChEBI" id="CHEBI:30616"/>
    </ligand>
</feature>
<evidence type="ECO:0000256" key="13">
    <source>
        <dbReference type="PROSITE-ProRule" id="PRU10141"/>
    </source>
</evidence>
<keyword evidence="9 13" id="KW-0067">ATP-binding</keyword>
<keyword evidence="3" id="KW-0723">Serine/threonine-protein kinase</keyword>
<keyword evidence="5 14" id="KW-0812">Transmembrane</keyword>
<dbReference type="OrthoDB" id="4062651at2759"/>
<evidence type="ECO:0000256" key="11">
    <source>
        <dbReference type="ARBA" id="ARBA00023136"/>
    </source>
</evidence>
<dbReference type="InterPro" id="IPR011009">
    <property type="entry name" value="Kinase-like_dom_sf"/>
</dbReference>
<dbReference type="EMBL" id="CM035406">
    <property type="protein sequence ID" value="KAH7446135.1"/>
    <property type="molecule type" value="Genomic_DNA"/>
</dbReference>
<dbReference type="Proteomes" id="UP000825935">
    <property type="component" value="Chromosome 1"/>
</dbReference>
<feature type="chain" id="PRO_5035764159" evidence="15">
    <location>
        <begin position="25"/>
        <end position="597"/>
    </location>
</feature>
<evidence type="ECO:0000256" key="14">
    <source>
        <dbReference type="SAM" id="Phobius"/>
    </source>
</evidence>
<dbReference type="InterPro" id="IPR008271">
    <property type="entry name" value="Ser/Thr_kinase_AS"/>
</dbReference>
<name>A0A8T2VKP2_CERRI</name>
<dbReference type="Gene3D" id="1.10.510.10">
    <property type="entry name" value="Transferase(Phosphotransferase) domain 1"/>
    <property type="match status" value="1"/>
</dbReference>
<feature type="domain" description="Protein kinase" evidence="16">
    <location>
        <begin position="320"/>
        <end position="587"/>
    </location>
</feature>
<proteinExistence type="predicted"/>
<dbReference type="GO" id="GO:0019199">
    <property type="term" value="F:transmembrane receptor protein kinase activity"/>
    <property type="evidence" value="ECO:0007669"/>
    <property type="project" value="InterPro"/>
</dbReference>
<dbReference type="InterPro" id="IPR056562">
    <property type="entry name" value="LysM2_CERK1_LYK3_4_5"/>
</dbReference>
<evidence type="ECO:0000256" key="10">
    <source>
        <dbReference type="ARBA" id="ARBA00022989"/>
    </source>
</evidence>
<dbReference type="GO" id="GO:0005886">
    <property type="term" value="C:plasma membrane"/>
    <property type="evidence" value="ECO:0007669"/>
    <property type="project" value="UniProtKB-SubCell"/>
</dbReference>
<keyword evidence="19" id="KW-1185">Reference proteome</keyword>
<dbReference type="InterPro" id="IPR044812">
    <property type="entry name" value="CERK1/LYK3-like"/>
</dbReference>
<evidence type="ECO:0000313" key="19">
    <source>
        <dbReference type="Proteomes" id="UP000825935"/>
    </source>
</evidence>
<evidence type="ECO:0000256" key="6">
    <source>
        <dbReference type="ARBA" id="ARBA00022729"/>
    </source>
</evidence>
<dbReference type="SUPFAM" id="SSF56112">
    <property type="entry name" value="Protein kinase-like (PK-like)"/>
    <property type="match status" value="1"/>
</dbReference>
<feature type="domain" description="LysM" evidence="17">
    <location>
        <begin position="161"/>
        <end position="205"/>
    </location>
</feature>
<dbReference type="CDD" id="cd00118">
    <property type="entry name" value="LysM"/>
    <property type="match status" value="1"/>
</dbReference>
<dbReference type="GO" id="GO:0005524">
    <property type="term" value="F:ATP binding"/>
    <property type="evidence" value="ECO:0007669"/>
    <property type="project" value="UniProtKB-UniRule"/>
</dbReference>
<evidence type="ECO:0000256" key="1">
    <source>
        <dbReference type="ARBA" id="ARBA00004162"/>
    </source>
</evidence>
<evidence type="ECO:0000256" key="8">
    <source>
        <dbReference type="ARBA" id="ARBA00022777"/>
    </source>
</evidence>
<evidence type="ECO:0000256" key="15">
    <source>
        <dbReference type="SAM" id="SignalP"/>
    </source>
</evidence>
<dbReference type="PROSITE" id="PS51782">
    <property type="entry name" value="LYSM"/>
    <property type="match status" value="1"/>
</dbReference>
<dbReference type="Pfam" id="PF07714">
    <property type="entry name" value="PK_Tyr_Ser-Thr"/>
    <property type="match status" value="1"/>
</dbReference>
<organism evidence="18 19">
    <name type="scientific">Ceratopteris richardii</name>
    <name type="common">Triangle waterfern</name>
    <dbReference type="NCBI Taxonomy" id="49495"/>
    <lineage>
        <taxon>Eukaryota</taxon>
        <taxon>Viridiplantae</taxon>
        <taxon>Streptophyta</taxon>
        <taxon>Embryophyta</taxon>
        <taxon>Tracheophyta</taxon>
        <taxon>Polypodiopsida</taxon>
        <taxon>Polypodiidae</taxon>
        <taxon>Polypodiales</taxon>
        <taxon>Pteridineae</taxon>
        <taxon>Pteridaceae</taxon>
        <taxon>Parkerioideae</taxon>
        <taxon>Ceratopteris</taxon>
    </lineage>
</organism>
<keyword evidence="12" id="KW-1015">Disulfide bond</keyword>
<evidence type="ECO:0000256" key="7">
    <source>
        <dbReference type="ARBA" id="ARBA00022741"/>
    </source>
</evidence>
<dbReference type="PROSITE" id="PS00107">
    <property type="entry name" value="PROTEIN_KINASE_ATP"/>
    <property type="match status" value="1"/>
</dbReference>
<evidence type="ECO:0000256" key="3">
    <source>
        <dbReference type="ARBA" id="ARBA00022527"/>
    </source>
</evidence>
<dbReference type="Gene3D" id="3.10.350.10">
    <property type="entry name" value="LysM domain"/>
    <property type="match status" value="1"/>
</dbReference>
<dbReference type="InterPro" id="IPR017441">
    <property type="entry name" value="Protein_kinase_ATP_BS"/>
</dbReference>
<gene>
    <name evidence="18" type="ORF">KP509_01G040800</name>
</gene>
<dbReference type="OMA" id="MELMMIS"/>
<keyword evidence="8" id="KW-0418">Kinase</keyword>